<dbReference type="EMBL" id="MLAK01000398">
    <property type="protein sequence ID" value="OHT14294.1"/>
    <property type="molecule type" value="Genomic_DNA"/>
</dbReference>
<feature type="compositionally biased region" description="Polar residues" evidence="1">
    <location>
        <begin position="358"/>
        <end position="371"/>
    </location>
</feature>
<name>A0A1J4KX62_9EUKA</name>
<protein>
    <submittedName>
        <fullName evidence="2">Uncharacterized protein</fullName>
    </submittedName>
</protein>
<accession>A0A1J4KX62</accession>
<dbReference type="GeneID" id="94849339"/>
<dbReference type="VEuPathDB" id="TrichDB:TRFO_43123"/>
<reference evidence="2" key="1">
    <citation type="submission" date="2016-10" db="EMBL/GenBank/DDBJ databases">
        <authorList>
            <person name="Benchimol M."/>
            <person name="Almeida L.G."/>
            <person name="Vasconcelos A.T."/>
            <person name="Perreira-Neves A."/>
            <person name="Rosa I.A."/>
            <person name="Tasca T."/>
            <person name="Bogo M.R."/>
            <person name="de Souza W."/>
        </authorList>
    </citation>
    <scope>NUCLEOTIDE SEQUENCE [LARGE SCALE GENOMIC DNA]</scope>
    <source>
        <strain evidence="2">K</strain>
    </source>
</reference>
<feature type="compositionally biased region" description="Polar residues" evidence="1">
    <location>
        <begin position="406"/>
        <end position="454"/>
    </location>
</feature>
<organism evidence="2 3">
    <name type="scientific">Tritrichomonas foetus</name>
    <dbReference type="NCBI Taxonomy" id="1144522"/>
    <lineage>
        <taxon>Eukaryota</taxon>
        <taxon>Metamonada</taxon>
        <taxon>Parabasalia</taxon>
        <taxon>Tritrichomonadida</taxon>
        <taxon>Tritrichomonadidae</taxon>
        <taxon>Tritrichomonas</taxon>
    </lineage>
</organism>
<comment type="caution">
    <text evidence="2">The sequence shown here is derived from an EMBL/GenBank/DDBJ whole genome shotgun (WGS) entry which is preliminary data.</text>
</comment>
<dbReference type="OrthoDB" id="10687199at2759"/>
<gene>
    <name evidence="2" type="ORF">TRFO_43123</name>
</gene>
<dbReference type="Proteomes" id="UP000179807">
    <property type="component" value="Unassembled WGS sequence"/>
</dbReference>
<evidence type="ECO:0000313" key="3">
    <source>
        <dbReference type="Proteomes" id="UP000179807"/>
    </source>
</evidence>
<dbReference type="AlphaFoldDB" id="A0A1J4KX62"/>
<feature type="compositionally biased region" description="Basic residues" evidence="1">
    <location>
        <begin position="339"/>
        <end position="350"/>
    </location>
</feature>
<proteinExistence type="predicted"/>
<evidence type="ECO:0000313" key="2">
    <source>
        <dbReference type="EMBL" id="OHT14294.1"/>
    </source>
</evidence>
<evidence type="ECO:0000256" key="1">
    <source>
        <dbReference type="SAM" id="MobiDB-lite"/>
    </source>
</evidence>
<feature type="compositionally biased region" description="Low complexity" evidence="1">
    <location>
        <begin position="380"/>
        <end position="399"/>
    </location>
</feature>
<feature type="compositionally biased region" description="Polar residues" evidence="1">
    <location>
        <begin position="299"/>
        <end position="327"/>
    </location>
</feature>
<sequence length="640" mass="73357">MSTSYSFSTQPPSLQRLKLSALPNDFTFIVDGNEYKCRSDQISLISKKIFTRMSNPSLEPREKYEYIFKGLKDPRKHFEIFMKALNGESIEINEYNCFFMNYLTKELEIKQLLDMTKKYEKIQLSEKNALSILLLNSENGIIRKDAISFVADKWNSLLDKKIIFQLPYEAYEAVFRDIKFKKNSANSHFKFISDLVNNRGSEFQKLYKFVKFNDLQTKDLCTAIDALSIDSISDDFFNSLEQRFCRRITGDPIGFDNFDDDEEEDEEEDLSQFAMRQFNKRKATIDISDILSQIKPVNQTISKSQQSSNKQTISQTKENQGKGNNTPVDIEKMKTSAKSTKKSKKKKSKSVKNSEQKPSLSDISNPNTIKNTKTESKKLQPISNPNSNSNQNPIPNTNTKPGKLPKTQQSTQQLSNKPSKSTSQPNNTPSQLQNQHQKTSNKGAQQIPVSNAPTPINFPYHHEYNEEFCGVFNYFVSKRSLLKNIEIECGGDKQNMVHHLFEYDKTMFQFHWDSFSHTDGASLKNAWYSIFFLNHAFKLTHYTLASSQFVKGKVCPGIQPRSWKLEACVERGAPWETIASEVKSELLQASTAVATFPALSSKFYKGFRLQLIENASKKSCVYYNQLKLNGIEFYGVLMPA</sequence>
<dbReference type="RefSeq" id="XP_068367430.1">
    <property type="nucleotide sequence ID" value="XM_068514635.1"/>
</dbReference>
<keyword evidence="3" id="KW-1185">Reference proteome</keyword>
<feature type="region of interest" description="Disordered" evidence="1">
    <location>
        <begin position="299"/>
        <end position="454"/>
    </location>
</feature>